<evidence type="ECO:0000313" key="2">
    <source>
        <dbReference type="Proteomes" id="UP000614047"/>
    </source>
</evidence>
<protein>
    <submittedName>
        <fullName evidence="1">Uncharacterized protein</fullName>
    </submittedName>
</protein>
<reference evidence="1" key="1">
    <citation type="submission" date="2020-11" db="EMBL/GenBank/DDBJ databases">
        <title>Sequencing the genomes of 1000 actinobacteria strains.</title>
        <authorList>
            <person name="Klenk H.-P."/>
        </authorList>
    </citation>
    <scope>NUCLEOTIDE SEQUENCE</scope>
    <source>
        <strain evidence="1">DSM 43175</strain>
    </source>
</reference>
<proteinExistence type="predicted"/>
<gene>
    <name evidence="1" type="ORF">IW256_000417</name>
</gene>
<organism evidence="1 2">
    <name type="scientific">Actinomadura viridis</name>
    <dbReference type="NCBI Taxonomy" id="58110"/>
    <lineage>
        <taxon>Bacteria</taxon>
        <taxon>Bacillati</taxon>
        <taxon>Actinomycetota</taxon>
        <taxon>Actinomycetes</taxon>
        <taxon>Streptosporangiales</taxon>
        <taxon>Thermomonosporaceae</taxon>
        <taxon>Actinomadura</taxon>
    </lineage>
</organism>
<name>A0A931DCF7_9ACTN</name>
<dbReference type="AlphaFoldDB" id="A0A931DCF7"/>
<comment type="caution">
    <text evidence="1">The sequence shown here is derived from an EMBL/GenBank/DDBJ whole genome shotgun (WGS) entry which is preliminary data.</text>
</comment>
<dbReference type="EMBL" id="JADOUA010000001">
    <property type="protein sequence ID" value="MBG6086304.1"/>
    <property type="molecule type" value="Genomic_DNA"/>
</dbReference>
<evidence type="ECO:0000313" key="1">
    <source>
        <dbReference type="EMBL" id="MBG6086304.1"/>
    </source>
</evidence>
<accession>A0A931DCF7</accession>
<keyword evidence="2" id="KW-1185">Reference proteome</keyword>
<dbReference type="Proteomes" id="UP000614047">
    <property type="component" value="Unassembled WGS sequence"/>
</dbReference>
<sequence>MHICRTYGFHQRHLHKNPNGYRGIGLHLDAPVAE</sequence>